<dbReference type="Pfam" id="PF00057">
    <property type="entry name" value="Ldl_recept_a"/>
    <property type="match status" value="1"/>
</dbReference>
<dbReference type="PROSITE" id="PS50068">
    <property type="entry name" value="LDLRA_2"/>
    <property type="match status" value="1"/>
</dbReference>
<proteinExistence type="predicted"/>
<dbReference type="PROSITE" id="PS01209">
    <property type="entry name" value="LDLRA_1"/>
    <property type="match status" value="1"/>
</dbReference>
<reference evidence="3 4" key="1">
    <citation type="submission" date="2022-01" db="EMBL/GenBank/DDBJ databases">
        <title>A chromosomal length assembly of Cordylochernes scorpioides.</title>
        <authorList>
            <person name="Zeh D."/>
            <person name="Zeh J."/>
        </authorList>
    </citation>
    <scope>NUCLEOTIDE SEQUENCE [LARGE SCALE GENOMIC DNA]</scope>
    <source>
        <strain evidence="3">IN4F17</strain>
        <tissue evidence="3">Whole Body</tissue>
    </source>
</reference>
<comment type="caution">
    <text evidence="2">Lacks conserved residue(s) required for the propagation of feature annotation.</text>
</comment>
<dbReference type="InterPro" id="IPR002172">
    <property type="entry name" value="LDrepeatLR_classA_rpt"/>
</dbReference>
<organism evidence="3 4">
    <name type="scientific">Cordylochernes scorpioides</name>
    <dbReference type="NCBI Taxonomy" id="51811"/>
    <lineage>
        <taxon>Eukaryota</taxon>
        <taxon>Metazoa</taxon>
        <taxon>Ecdysozoa</taxon>
        <taxon>Arthropoda</taxon>
        <taxon>Chelicerata</taxon>
        <taxon>Arachnida</taxon>
        <taxon>Pseudoscorpiones</taxon>
        <taxon>Cheliferoidea</taxon>
        <taxon>Chernetidae</taxon>
        <taxon>Cordylochernes</taxon>
    </lineage>
</organism>
<sequence>MSPYISIIAMFSILGGTVRPRCQLGHFRCHDGRGCLDQFRVCDGNVDCEDGSDEATNITCRESTNLICPPSHSQVLVAYVKCCS</sequence>
<evidence type="ECO:0000256" key="1">
    <source>
        <dbReference type="ARBA" id="ARBA00023157"/>
    </source>
</evidence>
<protein>
    <submittedName>
        <fullName evidence="3">CORIN</fullName>
    </submittedName>
</protein>
<accession>A0ABY6L8X4</accession>
<dbReference type="Proteomes" id="UP001235939">
    <property type="component" value="Chromosome 14"/>
</dbReference>
<gene>
    <name evidence="3" type="ORF">LAZ67_14000112</name>
</gene>
<evidence type="ECO:0000313" key="4">
    <source>
        <dbReference type="Proteomes" id="UP001235939"/>
    </source>
</evidence>
<keyword evidence="4" id="KW-1185">Reference proteome</keyword>
<name>A0ABY6L8X4_9ARAC</name>
<dbReference type="SMART" id="SM00192">
    <property type="entry name" value="LDLa"/>
    <property type="match status" value="1"/>
</dbReference>
<evidence type="ECO:0000256" key="2">
    <source>
        <dbReference type="PROSITE-ProRule" id="PRU00124"/>
    </source>
</evidence>
<dbReference type="EMBL" id="CP092876">
    <property type="protein sequence ID" value="UYV76348.1"/>
    <property type="molecule type" value="Genomic_DNA"/>
</dbReference>
<dbReference type="SUPFAM" id="SSF57424">
    <property type="entry name" value="LDL receptor-like module"/>
    <property type="match status" value="1"/>
</dbReference>
<evidence type="ECO:0000313" key="3">
    <source>
        <dbReference type="EMBL" id="UYV76348.1"/>
    </source>
</evidence>
<dbReference type="InterPro" id="IPR023415">
    <property type="entry name" value="LDLR_class-A_CS"/>
</dbReference>
<dbReference type="Gene3D" id="4.10.400.10">
    <property type="entry name" value="Low-density Lipoprotein Receptor"/>
    <property type="match status" value="1"/>
</dbReference>
<dbReference type="CDD" id="cd00112">
    <property type="entry name" value="LDLa"/>
    <property type="match status" value="1"/>
</dbReference>
<keyword evidence="1" id="KW-1015">Disulfide bond</keyword>
<dbReference type="InterPro" id="IPR036055">
    <property type="entry name" value="LDL_receptor-like_sf"/>
</dbReference>